<dbReference type="EMBL" id="CAJJDN010000111">
    <property type="protein sequence ID" value="CAD8116603.1"/>
    <property type="molecule type" value="Genomic_DNA"/>
</dbReference>
<reference evidence="2" key="1">
    <citation type="submission" date="2021-01" db="EMBL/GenBank/DDBJ databases">
        <authorList>
            <consortium name="Genoscope - CEA"/>
            <person name="William W."/>
        </authorList>
    </citation>
    <scope>NUCLEOTIDE SEQUENCE</scope>
</reference>
<dbReference type="Proteomes" id="UP000692954">
    <property type="component" value="Unassembled WGS sequence"/>
</dbReference>
<evidence type="ECO:0000256" key="1">
    <source>
        <dbReference type="SAM" id="MobiDB-lite"/>
    </source>
</evidence>
<accession>A0A8S1QLK9</accession>
<protein>
    <submittedName>
        <fullName evidence="2">Uncharacterized protein</fullName>
    </submittedName>
</protein>
<dbReference type="AlphaFoldDB" id="A0A8S1QLK9"/>
<feature type="region of interest" description="Disordered" evidence="1">
    <location>
        <begin position="1"/>
        <end position="23"/>
    </location>
</feature>
<comment type="caution">
    <text evidence="2">The sequence shown here is derived from an EMBL/GenBank/DDBJ whole genome shotgun (WGS) entry which is preliminary data.</text>
</comment>
<gene>
    <name evidence="2" type="ORF">PSON_ATCC_30995.1.T1110126</name>
</gene>
<proteinExistence type="predicted"/>
<organism evidence="2 3">
    <name type="scientific">Paramecium sonneborni</name>
    <dbReference type="NCBI Taxonomy" id="65129"/>
    <lineage>
        <taxon>Eukaryota</taxon>
        <taxon>Sar</taxon>
        <taxon>Alveolata</taxon>
        <taxon>Ciliophora</taxon>
        <taxon>Intramacronucleata</taxon>
        <taxon>Oligohymenophorea</taxon>
        <taxon>Peniculida</taxon>
        <taxon>Parameciidae</taxon>
        <taxon>Paramecium</taxon>
    </lineage>
</organism>
<name>A0A8S1QLK9_9CILI</name>
<evidence type="ECO:0000313" key="2">
    <source>
        <dbReference type="EMBL" id="CAD8116603.1"/>
    </source>
</evidence>
<sequence length="83" mass="9266">MLQSIPPGYEDATKAVKTSPAPLPKAKRVTPAIISEISKRTFTASNEGIKYSFITSLIPLQTKQPTKPDTIKVVQFLLLFYHY</sequence>
<evidence type="ECO:0000313" key="3">
    <source>
        <dbReference type="Proteomes" id="UP000692954"/>
    </source>
</evidence>
<keyword evidence="3" id="KW-1185">Reference proteome</keyword>